<dbReference type="Proteomes" id="UP000887576">
    <property type="component" value="Unplaced"/>
</dbReference>
<accession>A0AC34Q9J6</accession>
<dbReference type="WBParaSite" id="JU765_v2.g14131.t1">
    <property type="protein sequence ID" value="JU765_v2.g14131.t1"/>
    <property type="gene ID" value="JU765_v2.g14131"/>
</dbReference>
<protein>
    <submittedName>
        <fullName evidence="2">Uncharacterized protein</fullName>
    </submittedName>
</protein>
<evidence type="ECO:0000313" key="2">
    <source>
        <dbReference type="WBParaSite" id="JU765_v2.g14131.t1"/>
    </source>
</evidence>
<proteinExistence type="predicted"/>
<organism evidence="1 2">
    <name type="scientific">Panagrolaimus sp. JU765</name>
    <dbReference type="NCBI Taxonomy" id="591449"/>
    <lineage>
        <taxon>Eukaryota</taxon>
        <taxon>Metazoa</taxon>
        <taxon>Ecdysozoa</taxon>
        <taxon>Nematoda</taxon>
        <taxon>Chromadorea</taxon>
        <taxon>Rhabditida</taxon>
        <taxon>Tylenchina</taxon>
        <taxon>Panagrolaimomorpha</taxon>
        <taxon>Panagrolaimoidea</taxon>
        <taxon>Panagrolaimidae</taxon>
        <taxon>Panagrolaimus</taxon>
    </lineage>
</organism>
<sequence length="240" mass="25600">MKFLPKASSQSILGFYSQSCLKLVIYDSKMSSRQSVFNFNDPEYATLWSNEEFTNGTRRTVSESVGPRNPPGFATTPNGVQRFDGSSTSQNAAQAGATNQRPQTAAGAAEHQARMGTQRPDQFQWASVGTQTANAGAGNHPQFVPGHWQFHVAGAGNQTEHGATAAVGTEHQCPPTVVYVMGGCHCCCMHRMMVPNMAFPMNPPPGYPGSSQASAAPSASSPIVEDCILKKTHGCCLLFV</sequence>
<evidence type="ECO:0000313" key="1">
    <source>
        <dbReference type="Proteomes" id="UP000887576"/>
    </source>
</evidence>
<name>A0AC34Q9J6_9BILA</name>
<reference evidence="2" key="1">
    <citation type="submission" date="2022-11" db="UniProtKB">
        <authorList>
            <consortium name="WormBaseParasite"/>
        </authorList>
    </citation>
    <scope>IDENTIFICATION</scope>
</reference>